<comment type="caution">
    <text evidence="1">The sequence shown here is derived from an EMBL/GenBank/DDBJ whole genome shotgun (WGS) entry which is preliminary data.</text>
</comment>
<sequence>METIVYIADNFFSAGKTVIKDQNNQNVGFLDLRSAFSSAVSLYDLEESLLASGQFKTFSNQWIVSDKNEDLLGTLKTSWFSFSKKYTYTTSHRGIYTISSPAFSRDFSISDEKSDEVATFKRTNHFFSSRAYEVNNFAGQMTTEELIVVVMGVNALEKRKQGAAANGGGAN</sequence>
<proteinExistence type="predicted"/>
<protein>
    <submittedName>
        <fullName evidence="1">Uncharacterized protein</fullName>
    </submittedName>
</protein>
<evidence type="ECO:0000313" key="2">
    <source>
        <dbReference type="Proteomes" id="UP001335737"/>
    </source>
</evidence>
<name>A0ABU6KGB0_9BACI</name>
<keyword evidence="2" id="KW-1185">Reference proteome</keyword>
<accession>A0ABU6KGB0</accession>
<reference evidence="1 2" key="1">
    <citation type="journal article" date="2024" name="Int. J. Syst. Evol. Microbiol.">
        <title>Virgibacillus tibetensis sp. nov., isolated from salt lake on the Tibetan Plateau of China.</title>
        <authorList>
            <person name="Phurbu D."/>
            <person name="Liu Z.-X."/>
            <person name="Wang R."/>
            <person name="Zheng Y.-Y."/>
            <person name="Liu H.-C."/>
            <person name="Zhou Y.-G."/>
            <person name="Yu Y.-J."/>
            <person name="Li A.-H."/>
        </authorList>
    </citation>
    <scope>NUCLEOTIDE SEQUENCE [LARGE SCALE GENOMIC DNA]</scope>
    <source>
        <strain evidence="1 2">C22-A2</strain>
    </source>
</reference>
<dbReference type="Pfam" id="PF04525">
    <property type="entry name" value="LOR"/>
    <property type="match status" value="1"/>
</dbReference>
<dbReference type="Proteomes" id="UP001335737">
    <property type="component" value="Unassembled WGS sequence"/>
</dbReference>
<dbReference type="EMBL" id="JARZFX010000004">
    <property type="protein sequence ID" value="MEC5423894.1"/>
    <property type="molecule type" value="Genomic_DNA"/>
</dbReference>
<dbReference type="RefSeq" id="WP_327607463.1">
    <property type="nucleotide sequence ID" value="NZ_JARZFX010000004.1"/>
</dbReference>
<organism evidence="1 2">
    <name type="scientific">Virgibacillus tibetensis</name>
    <dbReference type="NCBI Taxonomy" id="3042313"/>
    <lineage>
        <taxon>Bacteria</taxon>
        <taxon>Bacillati</taxon>
        <taxon>Bacillota</taxon>
        <taxon>Bacilli</taxon>
        <taxon>Bacillales</taxon>
        <taxon>Bacillaceae</taxon>
        <taxon>Virgibacillus</taxon>
    </lineage>
</organism>
<evidence type="ECO:0000313" key="1">
    <source>
        <dbReference type="EMBL" id="MEC5423894.1"/>
    </source>
</evidence>
<dbReference type="InterPro" id="IPR007612">
    <property type="entry name" value="LOR"/>
</dbReference>
<gene>
    <name evidence="1" type="ORF">QGM71_10370</name>
</gene>